<dbReference type="Proteomes" id="UP001430848">
    <property type="component" value="Unassembled WGS sequence"/>
</dbReference>
<keyword evidence="2" id="KW-1185">Reference proteome</keyword>
<proteinExistence type="predicted"/>
<name>A0ABR1P2P0_DIAER</name>
<sequence>MVIGQSALLDKGMIKELGLQSGQPARDVFLRYGKHYVRQEPRECLLNHARTAETMPGLPSWCPNFASRPETAPLTSRRLGPISVYDDHRPAGDTAPAFHAGFSVEGGGRWAIPRSRLFHGKLLANILRGRDGLPWDLRPRRSEAYVHGIMYGEALRLFSEGRVEETSWVVE</sequence>
<accession>A0ABR1P2P0</accession>
<gene>
    <name evidence="1" type="ORF">SLS63_008473</name>
</gene>
<dbReference type="EMBL" id="JAKNSF020000054">
    <property type="protein sequence ID" value="KAK7724779.1"/>
    <property type="molecule type" value="Genomic_DNA"/>
</dbReference>
<organism evidence="1 2">
    <name type="scientific">Diaporthe eres</name>
    <name type="common">Phomopsis oblonga</name>
    <dbReference type="NCBI Taxonomy" id="83184"/>
    <lineage>
        <taxon>Eukaryota</taxon>
        <taxon>Fungi</taxon>
        <taxon>Dikarya</taxon>
        <taxon>Ascomycota</taxon>
        <taxon>Pezizomycotina</taxon>
        <taxon>Sordariomycetes</taxon>
        <taxon>Sordariomycetidae</taxon>
        <taxon>Diaporthales</taxon>
        <taxon>Diaporthaceae</taxon>
        <taxon>Diaporthe</taxon>
        <taxon>Diaporthe eres species complex</taxon>
    </lineage>
</organism>
<comment type="caution">
    <text evidence="1">The sequence shown here is derived from an EMBL/GenBank/DDBJ whole genome shotgun (WGS) entry which is preliminary data.</text>
</comment>
<reference evidence="1 2" key="1">
    <citation type="submission" date="2024-02" db="EMBL/GenBank/DDBJ databases">
        <title>De novo assembly and annotation of 12 fungi associated with fruit tree decline syndrome in Ontario, Canada.</title>
        <authorList>
            <person name="Sulman M."/>
            <person name="Ellouze W."/>
            <person name="Ilyukhin E."/>
        </authorList>
    </citation>
    <scope>NUCLEOTIDE SEQUENCE [LARGE SCALE GENOMIC DNA]</scope>
    <source>
        <strain evidence="1 2">M169</strain>
    </source>
</reference>
<protein>
    <submittedName>
        <fullName evidence="1">Uncharacterized protein</fullName>
    </submittedName>
</protein>
<evidence type="ECO:0000313" key="1">
    <source>
        <dbReference type="EMBL" id="KAK7724779.1"/>
    </source>
</evidence>
<evidence type="ECO:0000313" key="2">
    <source>
        <dbReference type="Proteomes" id="UP001430848"/>
    </source>
</evidence>